<dbReference type="RefSeq" id="WP_143332321.1">
    <property type="nucleotide sequence ID" value="NZ_AP019697.1"/>
</dbReference>
<protein>
    <submittedName>
        <fullName evidence="10">Dolichyl-phosphate-mannose--protein mannosyltransferase</fullName>
    </submittedName>
</protein>
<dbReference type="GO" id="GO:0010041">
    <property type="term" value="P:response to iron(III) ion"/>
    <property type="evidence" value="ECO:0007669"/>
    <property type="project" value="TreeGrafter"/>
</dbReference>
<evidence type="ECO:0000256" key="5">
    <source>
        <dbReference type="ARBA" id="ARBA00022692"/>
    </source>
</evidence>
<organism evidence="10 11">
    <name type="scientific">Dialister hominis</name>
    <dbReference type="NCBI Taxonomy" id="2582419"/>
    <lineage>
        <taxon>Bacteria</taxon>
        <taxon>Bacillati</taxon>
        <taxon>Bacillota</taxon>
        <taxon>Negativicutes</taxon>
        <taxon>Veillonellales</taxon>
        <taxon>Veillonellaceae</taxon>
        <taxon>Dialister</taxon>
    </lineage>
</organism>
<dbReference type="GO" id="GO:0016763">
    <property type="term" value="F:pentosyltransferase activity"/>
    <property type="evidence" value="ECO:0007669"/>
    <property type="project" value="TreeGrafter"/>
</dbReference>
<evidence type="ECO:0000256" key="7">
    <source>
        <dbReference type="ARBA" id="ARBA00023136"/>
    </source>
</evidence>
<feature type="transmembrane region" description="Helical" evidence="8">
    <location>
        <begin position="282"/>
        <end position="299"/>
    </location>
</feature>
<proteinExistence type="predicted"/>
<accession>A0A8D5A5I9</accession>
<dbReference type="PANTHER" id="PTHR33908">
    <property type="entry name" value="MANNOSYLTRANSFERASE YKCB-RELATED"/>
    <property type="match status" value="1"/>
</dbReference>
<keyword evidence="3 10" id="KW-0328">Glycosyltransferase</keyword>
<evidence type="ECO:0000256" key="4">
    <source>
        <dbReference type="ARBA" id="ARBA00022679"/>
    </source>
</evidence>
<feature type="transmembrane region" description="Helical" evidence="8">
    <location>
        <begin position="305"/>
        <end position="324"/>
    </location>
</feature>
<dbReference type="GeneID" id="92715734"/>
<evidence type="ECO:0000256" key="1">
    <source>
        <dbReference type="ARBA" id="ARBA00004651"/>
    </source>
</evidence>
<dbReference type="Pfam" id="PF13231">
    <property type="entry name" value="PMT_2"/>
    <property type="match status" value="1"/>
</dbReference>
<keyword evidence="7 8" id="KW-0472">Membrane</keyword>
<feature type="transmembrane region" description="Helical" evidence="8">
    <location>
        <begin position="336"/>
        <end position="357"/>
    </location>
</feature>
<reference evidence="11" key="1">
    <citation type="submission" date="2019-05" db="EMBL/GenBank/DDBJ databases">
        <title>Complete genome sequencing of Dialister sp. strain 5BBH33.</title>
        <authorList>
            <person name="Sakamoto M."/>
            <person name="Murakami T."/>
            <person name="Mori H."/>
        </authorList>
    </citation>
    <scope>NUCLEOTIDE SEQUENCE [LARGE SCALE GENOMIC DNA]</scope>
    <source>
        <strain evidence="11">5BBH33</strain>
    </source>
</reference>
<evidence type="ECO:0000256" key="6">
    <source>
        <dbReference type="ARBA" id="ARBA00022989"/>
    </source>
</evidence>
<comment type="subcellular location">
    <subcellularLocation>
        <location evidence="1">Cell membrane</location>
        <topology evidence="1">Multi-pass membrane protein</topology>
    </subcellularLocation>
</comment>
<dbReference type="KEGG" id="dho:Dia5BBH33_05150"/>
<keyword evidence="5 8" id="KW-0812">Transmembrane</keyword>
<keyword evidence="4 10" id="KW-0808">Transferase</keyword>
<evidence type="ECO:0000259" key="9">
    <source>
        <dbReference type="Pfam" id="PF13231"/>
    </source>
</evidence>
<feature type="transmembrane region" description="Helical" evidence="8">
    <location>
        <begin position="390"/>
        <end position="410"/>
    </location>
</feature>
<dbReference type="AlphaFoldDB" id="A0A8D5A5I9"/>
<evidence type="ECO:0000313" key="10">
    <source>
        <dbReference type="EMBL" id="BBK24580.1"/>
    </source>
</evidence>
<feature type="transmembrane region" description="Helical" evidence="8">
    <location>
        <begin position="249"/>
        <end position="270"/>
    </location>
</feature>
<dbReference type="PANTHER" id="PTHR33908:SF3">
    <property type="entry name" value="UNDECAPRENYL PHOSPHATE-ALPHA-4-AMINO-4-DEOXY-L-ARABINOSE ARABINOSYL TRANSFERASE"/>
    <property type="match status" value="1"/>
</dbReference>
<sequence length="536" mass="60728">MKTYRNCILLFLFCLFLYGTFSGLIPLLDPDEPVYGETAKEMLATGDWISPRIYGEFWYDKPPLFYWLEAISFSIFGVSTWAARLPSVLLGALTPCYLFLSSRRFLGERAALRAGFICATSLEIIVLARSSVTDMLLCLTLTVALMSFLRKEYAAAYIACGLALLTKGPVGFGFPALIVSLWLIFSRQFDIKHIMGLKWYWGIPLACLVGLPWYIEMGMLHGDAFIDTFLGYHNITRFVAPEHAGQNHYWLYIVVVLAGFYPWSGTLPGLLKSFREWRKDKVMLYFIVWALFIFLFFSVSSTQLFSYILPMFPPLAILSSAYLARIEETGHISKAFIICHVVFALITTGAVAFVPFSPEGGPIVHYAIAGLMVLAAFFSASRLAKGRFHAFFMTQAALILVFVLSVWGAFEKPVSDLFTSRAIAEKTAAESLDPDVPLYIDPFYRPSFAFYEDLYGKALPDFDKRKQQVDEKNKENGVLLPGLEEPARLPDQAYILIQKKLYKNWPDEEKKDLTLIWEKDTAYLFRKGNSEGSLQK</sequence>
<feature type="domain" description="Glycosyltransferase RgtA/B/C/D-like" evidence="9">
    <location>
        <begin position="60"/>
        <end position="194"/>
    </location>
</feature>
<dbReference type="EMBL" id="AP019697">
    <property type="protein sequence ID" value="BBK24580.1"/>
    <property type="molecule type" value="Genomic_DNA"/>
</dbReference>
<dbReference type="InterPro" id="IPR038731">
    <property type="entry name" value="RgtA/B/C-like"/>
</dbReference>
<evidence type="ECO:0000256" key="3">
    <source>
        <dbReference type="ARBA" id="ARBA00022676"/>
    </source>
</evidence>
<name>A0A8D5A5I9_9FIRM</name>
<gene>
    <name evidence="10" type="ORF">Dia5BBH33_05150</name>
</gene>
<feature type="transmembrane region" description="Helical" evidence="8">
    <location>
        <begin position="155"/>
        <end position="185"/>
    </location>
</feature>
<dbReference type="GO" id="GO:0005886">
    <property type="term" value="C:plasma membrane"/>
    <property type="evidence" value="ECO:0007669"/>
    <property type="project" value="UniProtKB-SubCell"/>
</dbReference>
<keyword evidence="11" id="KW-1185">Reference proteome</keyword>
<keyword evidence="6 8" id="KW-1133">Transmembrane helix</keyword>
<dbReference type="OrthoDB" id="9775035at2"/>
<keyword evidence="2" id="KW-1003">Cell membrane</keyword>
<dbReference type="GO" id="GO:0009103">
    <property type="term" value="P:lipopolysaccharide biosynthetic process"/>
    <property type="evidence" value="ECO:0007669"/>
    <property type="project" value="UniProtKB-ARBA"/>
</dbReference>
<evidence type="ECO:0000256" key="8">
    <source>
        <dbReference type="SAM" id="Phobius"/>
    </source>
</evidence>
<feature type="transmembrane region" description="Helical" evidence="8">
    <location>
        <begin position="363"/>
        <end position="383"/>
    </location>
</feature>
<dbReference type="Proteomes" id="UP000320585">
    <property type="component" value="Chromosome"/>
</dbReference>
<dbReference type="InterPro" id="IPR050297">
    <property type="entry name" value="LipidA_mod_glycosyltrf_83"/>
</dbReference>
<evidence type="ECO:0000313" key="11">
    <source>
        <dbReference type="Proteomes" id="UP000320585"/>
    </source>
</evidence>
<feature type="transmembrane region" description="Helical" evidence="8">
    <location>
        <begin position="197"/>
        <end position="215"/>
    </location>
</feature>
<evidence type="ECO:0000256" key="2">
    <source>
        <dbReference type="ARBA" id="ARBA00022475"/>
    </source>
</evidence>